<evidence type="ECO:0000256" key="7">
    <source>
        <dbReference type="SAM" id="MobiDB-lite"/>
    </source>
</evidence>
<dbReference type="Pfam" id="PF00467">
    <property type="entry name" value="KOW"/>
    <property type="match status" value="1"/>
</dbReference>
<dbReference type="InterPro" id="IPR005824">
    <property type="entry name" value="KOW"/>
</dbReference>
<evidence type="ECO:0000256" key="3">
    <source>
        <dbReference type="ARBA" id="ARBA00023274"/>
    </source>
</evidence>
<dbReference type="PROSITE" id="PS01108">
    <property type="entry name" value="RIBOSOMAL_L24"/>
    <property type="match status" value="1"/>
</dbReference>
<evidence type="ECO:0000256" key="2">
    <source>
        <dbReference type="ARBA" id="ARBA00022980"/>
    </source>
</evidence>
<dbReference type="EMBL" id="CP013065">
    <property type="protein sequence ID" value="ALM12722.1"/>
    <property type="molecule type" value="Genomic_DNA"/>
</dbReference>
<reference evidence="10" key="1">
    <citation type="submission" date="2015-10" db="EMBL/GenBank/DDBJ databases">
        <title>Analysis of five complete genome sequences for members of the class Peribacteria in the recently recognized Peregrinibacteria bacterial phylum.</title>
        <authorList>
            <person name="Anantharaman K."/>
            <person name="Brown C.T."/>
            <person name="Burstein D."/>
            <person name="Castelle C.J."/>
            <person name="Probst A.J."/>
            <person name="Thomas B.C."/>
            <person name="Williams K.H."/>
            <person name="Banfield J.F."/>
        </authorList>
    </citation>
    <scope>NUCLEOTIDE SEQUENCE [LARGE SCALE GENOMIC DNA]</scope>
</reference>
<dbReference type="NCBIfam" id="TIGR01079">
    <property type="entry name" value="rplX_bact"/>
    <property type="match status" value="1"/>
</dbReference>
<evidence type="ECO:0000256" key="1">
    <source>
        <dbReference type="ARBA" id="ARBA00010618"/>
    </source>
</evidence>
<accession>A0A0S1STQ4</accession>
<dbReference type="InterPro" id="IPR008991">
    <property type="entry name" value="Translation_prot_SH3-like_sf"/>
</dbReference>
<dbReference type="InterPro" id="IPR014722">
    <property type="entry name" value="Rib_uL2_dom2"/>
</dbReference>
<evidence type="ECO:0000256" key="4">
    <source>
        <dbReference type="ARBA" id="ARBA00035206"/>
    </source>
</evidence>
<dbReference type="SMART" id="SM00739">
    <property type="entry name" value="KOW"/>
    <property type="match status" value="1"/>
</dbReference>
<feature type="domain" description="KOW" evidence="8">
    <location>
        <begin position="2"/>
        <end position="29"/>
    </location>
</feature>
<comment type="function">
    <text evidence="5">One of the proteins that surrounds the polypeptide exit tunnel on the outside of the subunit.</text>
</comment>
<sequence length="180" mass="19619">MRIHTGDSVLVISGKDKGKTGTVLRVLDDRLVVSDVNMRTRHVRKTAQGPGQRLRYEASIAASNVMILDPKTKKPTRIGVRTDEKGRKVRIAKVSGEAIVAGKVTPKKGPKAAPLKTKEQAEKAPEGEKVAGPQRKPFWKRLSFGAEAVQEGEEPKGQVTDHSVPEPTRIPESFSHSRGS</sequence>
<evidence type="ECO:0000313" key="10">
    <source>
        <dbReference type="Proteomes" id="UP000069135"/>
    </source>
</evidence>
<protein>
    <recommendedName>
        <fullName evidence="4 5">Large ribosomal subunit protein uL24</fullName>
    </recommendedName>
</protein>
<dbReference type="CDD" id="cd06089">
    <property type="entry name" value="KOW_RPL26"/>
    <property type="match status" value="1"/>
</dbReference>
<name>A0A0S1SP86_9BACT</name>
<proteinExistence type="inferred from homology"/>
<evidence type="ECO:0000259" key="8">
    <source>
        <dbReference type="SMART" id="SM00739"/>
    </source>
</evidence>
<dbReference type="GO" id="GO:1990904">
    <property type="term" value="C:ribonucleoprotein complex"/>
    <property type="evidence" value="ECO:0007669"/>
    <property type="project" value="UniProtKB-KW"/>
</dbReference>
<dbReference type="GO" id="GO:0003735">
    <property type="term" value="F:structural constituent of ribosome"/>
    <property type="evidence" value="ECO:0007669"/>
    <property type="project" value="InterPro"/>
</dbReference>
<dbReference type="InterPro" id="IPR057264">
    <property type="entry name" value="Ribosomal_uL24_C"/>
</dbReference>
<gene>
    <name evidence="5" type="primary">rplX</name>
    <name evidence="9" type="ORF">PeribacterD1_0017</name>
</gene>
<dbReference type="GO" id="GO:0019843">
    <property type="term" value="F:rRNA binding"/>
    <property type="evidence" value="ECO:0007669"/>
    <property type="project" value="UniProtKB-UniRule"/>
</dbReference>
<keyword evidence="3 5" id="KW-0687">Ribonucleoprotein</keyword>
<feature type="compositionally biased region" description="Basic and acidic residues" evidence="7">
    <location>
        <begin position="116"/>
        <end position="129"/>
    </location>
</feature>
<evidence type="ECO:0000256" key="5">
    <source>
        <dbReference type="HAMAP-Rule" id="MF_01326"/>
    </source>
</evidence>
<dbReference type="InterPro" id="IPR005825">
    <property type="entry name" value="Ribosomal_uL24_CS"/>
</dbReference>
<comment type="function">
    <text evidence="5">One of two assembly initiator proteins, it binds directly to the 5'-end of the 23S rRNA, where it nucleates assembly of the 50S subunit.</text>
</comment>
<accession>A0A0S1SFZ9</accession>
<dbReference type="PANTHER" id="PTHR12903">
    <property type="entry name" value="MITOCHONDRIAL RIBOSOMAL PROTEIN L24"/>
    <property type="match status" value="1"/>
</dbReference>
<dbReference type="HAMAP" id="MF_01326_B">
    <property type="entry name" value="Ribosomal_uL24_B"/>
    <property type="match status" value="1"/>
</dbReference>
<evidence type="ECO:0000256" key="6">
    <source>
        <dbReference type="RuleBase" id="RU003477"/>
    </source>
</evidence>
<dbReference type="AlphaFoldDB" id="A0A0S1SP86"/>
<evidence type="ECO:0000313" key="9">
    <source>
        <dbReference type="EMBL" id="ALM12722.1"/>
    </source>
</evidence>
<keyword evidence="5" id="KW-0699">rRNA-binding</keyword>
<dbReference type="GO" id="GO:0005840">
    <property type="term" value="C:ribosome"/>
    <property type="evidence" value="ECO:0007669"/>
    <property type="project" value="UniProtKB-KW"/>
</dbReference>
<dbReference type="GO" id="GO:0006412">
    <property type="term" value="P:translation"/>
    <property type="evidence" value="ECO:0007669"/>
    <property type="project" value="UniProtKB-UniRule"/>
</dbReference>
<comment type="subunit">
    <text evidence="5">Part of the 50S ribosomal subunit.</text>
</comment>
<accession>A0A0S1SP86</accession>
<dbReference type="Gene3D" id="2.30.30.30">
    <property type="match status" value="1"/>
</dbReference>
<dbReference type="STRING" id="1735162.PeribacterB2_0017"/>
<comment type="similarity">
    <text evidence="1 5 6">Belongs to the universal ribosomal protein uL24 family.</text>
</comment>
<dbReference type="PATRIC" id="fig|1735161.3.peg.17"/>
<dbReference type="SUPFAM" id="SSF50104">
    <property type="entry name" value="Translation proteins SH3-like domain"/>
    <property type="match status" value="1"/>
</dbReference>
<dbReference type="Pfam" id="PF17136">
    <property type="entry name" value="ribosomal_L24"/>
    <property type="match status" value="1"/>
</dbReference>
<dbReference type="InterPro" id="IPR041988">
    <property type="entry name" value="Ribosomal_uL24_KOW"/>
</dbReference>
<dbReference type="Proteomes" id="UP000069135">
    <property type="component" value="Chromosome"/>
</dbReference>
<organism evidence="9 10">
    <name type="scientific">Candidatus Peribacter riflensis</name>
    <dbReference type="NCBI Taxonomy" id="1735162"/>
    <lineage>
        <taxon>Bacteria</taxon>
        <taxon>Candidatus Peregrinibacteriota</taxon>
        <taxon>Candidatus Peribacteria</taxon>
        <taxon>Candidatus Peribacterales</taxon>
        <taxon>Candidatus Peribacteraceae</taxon>
        <taxon>Candidatus Peribacter</taxon>
    </lineage>
</organism>
<dbReference type="InterPro" id="IPR003256">
    <property type="entry name" value="Ribosomal_uL24"/>
</dbReference>
<keyword evidence="5" id="KW-0694">RNA-binding</keyword>
<accession>A0A0S1SJP7</accession>
<keyword evidence="2 5" id="KW-0689">Ribosomal protein</keyword>
<dbReference type="KEGG" id="prf:PeribacterA2_0017"/>
<reference evidence="9 10" key="2">
    <citation type="journal article" date="2016" name="PeerJ">
        <title>Analysis of five complete genome sequences for members of the class Peribacteria in the recently recognized Peregrinibacteria bacterial phylum.</title>
        <authorList>
            <person name="Anantharaman K."/>
            <person name="Brown C.T."/>
            <person name="Burstein D."/>
            <person name="Castelle C.J."/>
            <person name="Probst A.J."/>
            <person name="Thomas B.C."/>
            <person name="Williams K.H."/>
            <person name="Banfield J.F."/>
        </authorList>
    </citation>
    <scope>NUCLEOTIDE SEQUENCE [LARGE SCALE GENOMIC DNA]</scope>
    <source>
        <strain evidence="9">RIFOXYD1_FULL_PER-ii_59_16</strain>
    </source>
</reference>
<feature type="region of interest" description="Disordered" evidence="7">
    <location>
        <begin position="102"/>
        <end position="180"/>
    </location>
</feature>
<accession>A0A0S1SJW1</accession>